<dbReference type="EMBL" id="JABANO010017477">
    <property type="protein sequence ID" value="KAF4733435.1"/>
    <property type="molecule type" value="Genomic_DNA"/>
</dbReference>
<sequence>ASRKCPSWALAKDMIQCDETVIGSRNFQHESTKAALHGSCRRKVRSVDAYYVDDRPANIFVPHFDEFAAGAVPEWNKLPELTMERVLVPEEESRKRAELDPDALS</sequence>
<feature type="non-terminal residue" evidence="1">
    <location>
        <position position="105"/>
    </location>
</feature>
<name>A0A7J6SL66_PEROL</name>
<feature type="non-terminal residue" evidence="1">
    <location>
        <position position="1"/>
    </location>
</feature>
<comment type="caution">
    <text evidence="1">The sequence shown here is derived from an EMBL/GenBank/DDBJ whole genome shotgun (WGS) entry which is preliminary data.</text>
</comment>
<protein>
    <submittedName>
        <fullName evidence="1">Uncharacterized protein</fullName>
    </submittedName>
</protein>
<evidence type="ECO:0000313" key="1">
    <source>
        <dbReference type="EMBL" id="KAF4733435.1"/>
    </source>
</evidence>
<dbReference type="AlphaFoldDB" id="A0A7J6SL66"/>
<keyword evidence="2" id="KW-1185">Reference proteome</keyword>
<proteinExistence type="predicted"/>
<evidence type="ECO:0000313" key="2">
    <source>
        <dbReference type="Proteomes" id="UP000553632"/>
    </source>
</evidence>
<organism evidence="1 2">
    <name type="scientific">Perkinsus olseni</name>
    <name type="common">Perkinsus atlanticus</name>
    <dbReference type="NCBI Taxonomy" id="32597"/>
    <lineage>
        <taxon>Eukaryota</taxon>
        <taxon>Sar</taxon>
        <taxon>Alveolata</taxon>
        <taxon>Perkinsozoa</taxon>
        <taxon>Perkinsea</taxon>
        <taxon>Perkinsida</taxon>
        <taxon>Perkinsidae</taxon>
        <taxon>Perkinsus</taxon>
    </lineage>
</organism>
<gene>
    <name evidence="1" type="ORF">FOZ63_020825</name>
</gene>
<reference evidence="1 2" key="1">
    <citation type="submission" date="2020-04" db="EMBL/GenBank/DDBJ databases">
        <title>Perkinsus olseni comparative genomics.</title>
        <authorList>
            <person name="Bogema D.R."/>
        </authorList>
    </citation>
    <scope>NUCLEOTIDE SEQUENCE [LARGE SCALE GENOMIC DNA]</scope>
    <source>
        <strain evidence="1 2">ATCC PRA-207</strain>
    </source>
</reference>
<accession>A0A7J6SL66</accession>
<dbReference type="Proteomes" id="UP000553632">
    <property type="component" value="Unassembled WGS sequence"/>
</dbReference>